<evidence type="ECO:0000256" key="11">
    <source>
        <dbReference type="ARBA" id="ARBA00023303"/>
    </source>
</evidence>
<evidence type="ECO:0000256" key="7">
    <source>
        <dbReference type="ARBA" id="ARBA00023053"/>
    </source>
</evidence>
<comment type="similarity">
    <text evidence="2 12">Belongs to the amiloride-sensitive sodium channel (TC 1.A.6) family.</text>
</comment>
<keyword evidence="3 12" id="KW-0813">Transport</keyword>
<evidence type="ECO:0000256" key="2">
    <source>
        <dbReference type="ARBA" id="ARBA00007193"/>
    </source>
</evidence>
<keyword evidence="11 12" id="KW-0407">Ion channel</keyword>
<gene>
    <name evidence="14" type="ORF">XYLVIOL_LOCUS6004</name>
</gene>
<dbReference type="Proteomes" id="UP001642520">
    <property type="component" value="Unassembled WGS sequence"/>
</dbReference>
<keyword evidence="6 13" id="KW-1133">Transmembrane helix</keyword>
<evidence type="ECO:0000256" key="6">
    <source>
        <dbReference type="ARBA" id="ARBA00022989"/>
    </source>
</evidence>
<keyword evidence="15" id="KW-1185">Reference proteome</keyword>
<dbReference type="EMBL" id="CAXAJV020001293">
    <property type="protein sequence ID" value="CAL7943295.1"/>
    <property type="molecule type" value="Genomic_DNA"/>
</dbReference>
<accession>A0ABP1NQI1</accession>
<evidence type="ECO:0000256" key="9">
    <source>
        <dbReference type="ARBA" id="ARBA00023136"/>
    </source>
</evidence>
<evidence type="ECO:0000256" key="3">
    <source>
        <dbReference type="ARBA" id="ARBA00022448"/>
    </source>
</evidence>
<dbReference type="Gene3D" id="1.10.287.820">
    <property type="entry name" value="Acid-sensing ion channel domain"/>
    <property type="match status" value="1"/>
</dbReference>
<keyword evidence="7" id="KW-0915">Sodium</keyword>
<proteinExistence type="inferred from homology"/>
<dbReference type="PRINTS" id="PR01078">
    <property type="entry name" value="AMINACHANNEL"/>
</dbReference>
<feature type="transmembrane region" description="Helical" evidence="13">
    <location>
        <begin position="499"/>
        <end position="530"/>
    </location>
</feature>
<dbReference type="PANTHER" id="PTHR11690">
    <property type="entry name" value="AMILORIDE-SENSITIVE SODIUM CHANNEL-RELATED"/>
    <property type="match status" value="1"/>
</dbReference>
<keyword evidence="10 12" id="KW-0739">Sodium transport</keyword>
<evidence type="ECO:0000256" key="12">
    <source>
        <dbReference type="RuleBase" id="RU000679"/>
    </source>
</evidence>
<protein>
    <recommendedName>
        <fullName evidence="16">Sodium channel protein Nach</fullName>
    </recommendedName>
</protein>
<evidence type="ECO:0000256" key="8">
    <source>
        <dbReference type="ARBA" id="ARBA00023065"/>
    </source>
</evidence>
<keyword evidence="8 12" id="KW-0406">Ion transport</keyword>
<keyword evidence="4 12" id="KW-0894">Sodium channel</keyword>
<dbReference type="Gene3D" id="1.10.287.770">
    <property type="entry name" value="YojJ-like"/>
    <property type="match status" value="1"/>
</dbReference>
<dbReference type="PANTHER" id="PTHR11690:SF237">
    <property type="entry name" value="PICKPOCKET 16-RELATED"/>
    <property type="match status" value="1"/>
</dbReference>
<comment type="caution">
    <text evidence="14">The sequence shown here is derived from an EMBL/GenBank/DDBJ whole genome shotgun (WGS) entry which is preliminary data.</text>
</comment>
<evidence type="ECO:0000256" key="10">
    <source>
        <dbReference type="ARBA" id="ARBA00023201"/>
    </source>
</evidence>
<name>A0ABP1NQI1_XYLVO</name>
<evidence type="ECO:0000313" key="15">
    <source>
        <dbReference type="Proteomes" id="UP001642520"/>
    </source>
</evidence>
<evidence type="ECO:0000256" key="4">
    <source>
        <dbReference type="ARBA" id="ARBA00022461"/>
    </source>
</evidence>
<comment type="subcellular location">
    <subcellularLocation>
        <location evidence="1">Membrane</location>
        <topology evidence="1">Multi-pass membrane protein</topology>
    </subcellularLocation>
</comment>
<sequence>MPRKVKNKRSNSLYFNSKQSDLTRKKPVRKINIIDVKSINENRKDTPDPPKKEEQVLTLRDVLNNYLESTSVHGLQYFGKMEIKIGILGKILWTCTMVICFVCLSLMLLQFLRRYNENPINSFTKTFNAPIYSAPFPAVTICPTVPVSMRRRLAILENVILPENNEIKLSGISSRYGHHITHPYASKSFSDMDKLKAFLNANKWTITNFLKILIPCEDIFESCWWSGERIDCSKSLKASDSSYGLCCSFNYNLADYIGYHKGQPHEKPLSSPDFGRWSGLKLVINKEMLVNDEVDLHDTLKFMNSNGIVVLIHHSFDFPGLNTDMYTLQTGHELDIAIEPRLIQKPRGYQHRNKENQLVNVCIAEDENTLEYFPVYRFSNCYANCRIRAMINICECLPYIYDHICQLYNIERCELDRLSCIQKNKELIRIVNDIQNENFTCSCMVPCDNVNYNGYSNAITLMETSPSNNESEKTGIVRVFMHSQSFEVLITIPAVDRTYLLASIGGIFSLFLGCSFLSFAEIVYFIYLYLYGIFAGRKSRARPKQLSTIK</sequence>
<feature type="transmembrane region" description="Helical" evidence="13">
    <location>
        <begin position="91"/>
        <end position="112"/>
    </location>
</feature>
<evidence type="ECO:0000256" key="5">
    <source>
        <dbReference type="ARBA" id="ARBA00022692"/>
    </source>
</evidence>
<keyword evidence="9 13" id="KW-0472">Membrane</keyword>
<keyword evidence="5 12" id="KW-0812">Transmembrane</keyword>
<evidence type="ECO:0000256" key="13">
    <source>
        <dbReference type="SAM" id="Phobius"/>
    </source>
</evidence>
<dbReference type="Pfam" id="PF00858">
    <property type="entry name" value="ASC"/>
    <property type="match status" value="1"/>
</dbReference>
<evidence type="ECO:0000313" key="14">
    <source>
        <dbReference type="EMBL" id="CAL7943295.1"/>
    </source>
</evidence>
<organism evidence="14 15">
    <name type="scientific">Xylocopa violacea</name>
    <name type="common">Violet carpenter bee</name>
    <name type="synonym">Apis violacea</name>
    <dbReference type="NCBI Taxonomy" id="135666"/>
    <lineage>
        <taxon>Eukaryota</taxon>
        <taxon>Metazoa</taxon>
        <taxon>Ecdysozoa</taxon>
        <taxon>Arthropoda</taxon>
        <taxon>Hexapoda</taxon>
        <taxon>Insecta</taxon>
        <taxon>Pterygota</taxon>
        <taxon>Neoptera</taxon>
        <taxon>Endopterygota</taxon>
        <taxon>Hymenoptera</taxon>
        <taxon>Apocrita</taxon>
        <taxon>Aculeata</taxon>
        <taxon>Apoidea</taxon>
        <taxon>Anthophila</taxon>
        <taxon>Apidae</taxon>
        <taxon>Xylocopa</taxon>
        <taxon>Xylocopa</taxon>
    </lineage>
</organism>
<evidence type="ECO:0000256" key="1">
    <source>
        <dbReference type="ARBA" id="ARBA00004141"/>
    </source>
</evidence>
<reference evidence="14 15" key="1">
    <citation type="submission" date="2024-08" db="EMBL/GenBank/DDBJ databases">
        <authorList>
            <person name="Will J Nash"/>
            <person name="Angela Man"/>
            <person name="Seanna McTaggart"/>
            <person name="Kendall Baker"/>
            <person name="Tom Barker"/>
            <person name="Leah Catchpole"/>
            <person name="Alex Durrant"/>
            <person name="Karim Gharbi"/>
            <person name="Naomi Irish"/>
            <person name="Gemy Kaithakottil"/>
            <person name="Debby Ku"/>
            <person name="Aaliyah Providence"/>
            <person name="Felix Shaw"/>
            <person name="David Swarbreck"/>
            <person name="Chris Watkins"/>
            <person name="Ann M. McCartney"/>
            <person name="Giulio Formenti"/>
            <person name="Alice Mouton"/>
            <person name="Noel Vella"/>
            <person name="Bjorn M von Reumont"/>
            <person name="Adriana Vella"/>
            <person name="Wilfried Haerty"/>
        </authorList>
    </citation>
    <scope>NUCLEOTIDE SEQUENCE [LARGE SCALE GENOMIC DNA]</scope>
</reference>
<evidence type="ECO:0008006" key="16">
    <source>
        <dbReference type="Google" id="ProtNLM"/>
    </source>
</evidence>
<dbReference type="InterPro" id="IPR001873">
    <property type="entry name" value="ENaC"/>
</dbReference>